<comment type="similarity">
    <text evidence="1">Belongs to the P-Pant transferase superfamily. Gsp/Sfp/HetI/AcpT family.</text>
</comment>
<sequence length="195" mass="22338">MLEVYKMKKDLLKEGSVEEMMTIILRKKGVTEPLEFGYNTYGKPYLDAFPEFHFNGSHSGEYIVCALCSGAIGIDIQEIVMEKDVMALANRFMSPCESRELALMEPEYRHAVFYRLWAQNEAYMKYTGLGMALPMSSFTVREDRGHYSIIQQDMAVENITLLPVRIEKGYEGWLCGEFEEKTVSVITLTAEDLQP</sequence>
<dbReference type="InterPro" id="IPR050559">
    <property type="entry name" value="P-Pant_transferase_sf"/>
</dbReference>
<dbReference type="STRING" id="1528.SAMN04488579_11863"/>
<gene>
    <name evidence="4" type="ORF">SAMN04488579_11863</name>
</gene>
<dbReference type="GO" id="GO:0019878">
    <property type="term" value="P:lysine biosynthetic process via aminoadipic acid"/>
    <property type="evidence" value="ECO:0007669"/>
    <property type="project" value="TreeGrafter"/>
</dbReference>
<dbReference type="Gene3D" id="3.90.470.20">
    <property type="entry name" value="4'-phosphopantetheinyl transferase domain"/>
    <property type="match status" value="1"/>
</dbReference>
<dbReference type="EMBL" id="FNOU01000018">
    <property type="protein sequence ID" value="SDY17120.1"/>
    <property type="molecule type" value="Genomic_DNA"/>
</dbReference>
<dbReference type="RefSeq" id="WP_090246259.1">
    <property type="nucleotide sequence ID" value="NZ_FNOU01000018.1"/>
</dbReference>
<keyword evidence="2 4" id="KW-0808">Transferase</keyword>
<evidence type="ECO:0000313" key="4">
    <source>
        <dbReference type="EMBL" id="SDY17120.1"/>
    </source>
</evidence>
<dbReference type="InterPro" id="IPR008278">
    <property type="entry name" value="4-PPantetheinyl_Trfase_dom"/>
</dbReference>
<organism evidence="4 5">
    <name type="scientific">Eubacterium barkeri</name>
    <name type="common">Clostridium barkeri</name>
    <dbReference type="NCBI Taxonomy" id="1528"/>
    <lineage>
        <taxon>Bacteria</taxon>
        <taxon>Bacillati</taxon>
        <taxon>Bacillota</taxon>
        <taxon>Clostridia</taxon>
        <taxon>Eubacteriales</taxon>
        <taxon>Eubacteriaceae</taxon>
        <taxon>Eubacterium</taxon>
    </lineage>
</organism>
<evidence type="ECO:0000256" key="2">
    <source>
        <dbReference type="ARBA" id="ARBA00022679"/>
    </source>
</evidence>
<dbReference type="OrthoDB" id="9808281at2"/>
<feature type="domain" description="4'-phosphopantetheinyl transferase" evidence="3">
    <location>
        <begin position="71"/>
        <end position="148"/>
    </location>
</feature>
<evidence type="ECO:0000256" key="1">
    <source>
        <dbReference type="ARBA" id="ARBA00010990"/>
    </source>
</evidence>
<dbReference type="SUPFAM" id="SSF56214">
    <property type="entry name" value="4'-phosphopantetheinyl transferase"/>
    <property type="match status" value="2"/>
</dbReference>
<evidence type="ECO:0000313" key="5">
    <source>
        <dbReference type="Proteomes" id="UP000199652"/>
    </source>
</evidence>
<protein>
    <submittedName>
        <fullName evidence="4">4'-phosphopantetheinyl transferase</fullName>
    </submittedName>
</protein>
<evidence type="ECO:0000259" key="3">
    <source>
        <dbReference type="Pfam" id="PF01648"/>
    </source>
</evidence>
<dbReference type="PANTHER" id="PTHR12215:SF10">
    <property type="entry name" value="L-AMINOADIPATE-SEMIALDEHYDE DEHYDROGENASE-PHOSPHOPANTETHEINYL TRANSFERASE"/>
    <property type="match status" value="1"/>
</dbReference>
<dbReference type="Pfam" id="PF01648">
    <property type="entry name" value="ACPS"/>
    <property type="match status" value="1"/>
</dbReference>
<dbReference type="AlphaFoldDB" id="A0A1H3HP02"/>
<dbReference type="PANTHER" id="PTHR12215">
    <property type="entry name" value="PHOSPHOPANTETHEINE TRANSFERASE"/>
    <property type="match status" value="1"/>
</dbReference>
<accession>A0A1H3HP02</accession>
<name>A0A1H3HP02_EUBBA</name>
<proteinExistence type="inferred from homology"/>
<dbReference type="GO" id="GO:0008897">
    <property type="term" value="F:holo-[acyl-carrier-protein] synthase activity"/>
    <property type="evidence" value="ECO:0007669"/>
    <property type="project" value="InterPro"/>
</dbReference>
<dbReference type="Proteomes" id="UP000199652">
    <property type="component" value="Unassembled WGS sequence"/>
</dbReference>
<keyword evidence="5" id="KW-1185">Reference proteome</keyword>
<dbReference type="GO" id="GO:0005829">
    <property type="term" value="C:cytosol"/>
    <property type="evidence" value="ECO:0007669"/>
    <property type="project" value="TreeGrafter"/>
</dbReference>
<dbReference type="GO" id="GO:0000287">
    <property type="term" value="F:magnesium ion binding"/>
    <property type="evidence" value="ECO:0007669"/>
    <property type="project" value="InterPro"/>
</dbReference>
<dbReference type="InterPro" id="IPR037143">
    <property type="entry name" value="4-PPantetheinyl_Trfase_dom_sf"/>
</dbReference>
<reference evidence="5" key="1">
    <citation type="submission" date="2016-10" db="EMBL/GenBank/DDBJ databases">
        <authorList>
            <person name="Varghese N."/>
            <person name="Submissions S."/>
        </authorList>
    </citation>
    <scope>NUCLEOTIDE SEQUENCE [LARGE SCALE GENOMIC DNA]</scope>
    <source>
        <strain evidence="5">VPI 5359</strain>
    </source>
</reference>